<name>A0A8H3EXJ3_9LECA</name>
<reference evidence="1" key="1">
    <citation type="submission" date="2021-03" db="EMBL/GenBank/DDBJ databases">
        <authorList>
            <person name="Tagirdzhanova G."/>
        </authorList>
    </citation>
    <scope>NUCLEOTIDE SEQUENCE</scope>
</reference>
<evidence type="ECO:0000313" key="1">
    <source>
        <dbReference type="EMBL" id="CAF9912122.1"/>
    </source>
</evidence>
<proteinExistence type="predicted"/>
<accession>A0A8H3EXJ3</accession>
<dbReference type="EMBL" id="CAJPDS010000011">
    <property type="protein sequence ID" value="CAF9912122.1"/>
    <property type="molecule type" value="Genomic_DNA"/>
</dbReference>
<organism evidence="1 2">
    <name type="scientific">Heterodermia speciosa</name>
    <dbReference type="NCBI Taxonomy" id="116794"/>
    <lineage>
        <taxon>Eukaryota</taxon>
        <taxon>Fungi</taxon>
        <taxon>Dikarya</taxon>
        <taxon>Ascomycota</taxon>
        <taxon>Pezizomycotina</taxon>
        <taxon>Lecanoromycetes</taxon>
        <taxon>OSLEUM clade</taxon>
        <taxon>Lecanoromycetidae</taxon>
        <taxon>Caliciales</taxon>
        <taxon>Physciaceae</taxon>
        <taxon>Heterodermia</taxon>
    </lineage>
</organism>
<dbReference type="AlphaFoldDB" id="A0A8H3EXJ3"/>
<comment type="caution">
    <text evidence="1">The sequence shown here is derived from an EMBL/GenBank/DDBJ whole genome shotgun (WGS) entry which is preliminary data.</text>
</comment>
<keyword evidence="2" id="KW-1185">Reference proteome</keyword>
<protein>
    <submittedName>
        <fullName evidence="1">Uncharacterized protein</fullName>
    </submittedName>
</protein>
<dbReference type="Proteomes" id="UP000664521">
    <property type="component" value="Unassembled WGS sequence"/>
</dbReference>
<evidence type="ECO:0000313" key="2">
    <source>
        <dbReference type="Proteomes" id="UP000664521"/>
    </source>
</evidence>
<sequence length="110" mass="12714">MPRGQKEASETHKAFERLRDMVASRQLLVTIKITSFDLKHLDTQIRLASDIGACGIRKVHDQRNLSYDELTKWTRILSEVRHKMYEMEAPSLVEALGDVELGIRLLLSFF</sequence>
<gene>
    <name evidence="1" type="ORF">HETSPECPRED_000839</name>
</gene>